<dbReference type="OrthoDB" id="8693905at2759"/>
<dbReference type="SMART" id="SM00220">
    <property type="entry name" value="S_TKc"/>
    <property type="match status" value="1"/>
</dbReference>
<dbReference type="Pfam" id="PF00069">
    <property type="entry name" value="Pkinase"/>
    <property type="match status" value="1"/>
</dbReference>
<evidence type="ECO:0000313" key="10">
    <source>
        <dbReference type="Proteomes" id="UP000218231"/>
    </source>
</evidence>
<evidence type="ECO:0000259" key="8">
    <source>
        <dbReference type="PROSITE" id="PS50011"/>
    </source>
</evidence>
<reference evidence="9 10" key="1">
    <citation type="journal article" date="2017" name="Curr. Biol.">
        <title>Genome architecture and evolution of a unichromosomal asexual nematode.</title>
        <authorList>
            <person name="Fradin H."/>
            <person name="Zegar C."/>
            <person name="Gutwein M."/>
            <person name="Lucas J."/>
            <person name="Kovtun M."/>
            <person name="Corcoran D."/>
            <person name="Baugh L.R."/>
            <person name="Kiontke K."/>
            <person name="Gunsalus K."/>
            <person name="Fitch D.H."/>
            <person name="Piano F."/>
        </authorList>
    </citation>
    <scope>NUCLEOTIDE SEQUENCE [LARGE SCALE GENOMIC DNA]</scope>
    <source>
        <strain evidence="9">PF1309</strain>
    </source>
</reference>
<dbReference type="AlphaFoldDB" id="A0A2A2J4C7"/>
<dbReference type="EMBL" id="LIAE01010699">
    <property type="protein sequence ID" value="PAV56469.1"/>
    <property type="molecule type" value="Genomic_DNA"/>
</dbReference>
<dbReference type="Proteomes" id="UP000218231">
    <property type="component" value="Unassembled WGS sequence"/>
</dbReference>
<keyword evidence="6" id="KW-0175">Coiled coil</keyword>
<keyword evidence="10" id="KW-1185">Reference proteome</keyword>
<evidence type="ECO:0000256" key="7">
    <source>
        <dbReference type="SAM" id="MobiDB-lite"/>
    </source>
</evidence>
<feature type="domain" description="Protein kinase" evidence="8">
    <location>
        <begin position="138"/>
        <end position="465"/>
    </location>
</feature>
<feature type="region of interest" description="Disordered" evidence="7">
    <location>
        <begin position="1"/>
        <end position="22"/>
    </location>
</feature>
<accession>A0A2A2J4C7</accession>
<name>A0A2A2J4C7_9BILA</name>
<dbReference type="STRING" id="2018661.A0A2A2J4C7"/>
<dbReference type="PANTHER" id="PTHR11584:SF369">
    <property type="entry name" value="MITOGEN-ACTIVATED PROTEIN KINASE KINASE KINASE 19-RELATED"/>
    <property type="match status" value="1"/>
</dbReference>
<dbReference type="Gene3D" id="1.10.510.10">
    <property type="entry name" value="Transferase(Phosphotransferase) domain 1"/>
    <property type="match status" value="1"/>
</dbReference>
<evidence type="ECO:0000313" key="9">
    <source>
        <dbReference type="EMBL" id="PAV56469.1"/>
    </source>
</evidence>
<feature type="coiled-coil region" evidence="6">
    <location>
        <begin position="616"/>
        <end position="685"/>
    </location>
</feature>
<protein>
    <recommendedName>
        <fullName evidence="8">Protein kinase domain-containing protein</fullName>
    </recommendedName>
</protein>
<keyword evidence="2" id="KW-0808">Transferase</keyword>
<dbReference type="SUPFAM" id="SSF56112">
    <property type="entry name" value="Protein kinase-like (PK-like)"/>
    <property type="match status" value="1"/>
</dbReference>
<dbReference type="PANTHER" id="PTHR11584">
    <property type="entry name" value="SERINE/THREONINE PROTEIN KINASE"/>
    <property type="match status" value="1"/>
</dbReference>
<evidence type="ECO:0000256" key="5">
    <source>
        <dbReference type="ARBA" id="ARBA00022840"/>
    </source>
</evidence>
<keyword evidence="3" id="KW-0547">Nucleotide-binding</keyword>
<evidence type="ECO:0000256" key="2">
    <source>
        <dbReference type="ARBA" id="ARBA00022679"/>
    </source>
</evidence>
<evidence type="ECO:0000256" key="1">
    <source>
        <dbReference type="ARBA" id="ARBA00022527"/>
    </source>
</evidence>
<dbReference type="GO" id="GO:0005524">
    <property type="term" value="F:ATP binding"/>
    <property type="evidence" value="ECO:0007669"/>
    <property type="project" value="UniProtKB-KW"/>
</dbReference>
<evidence type="ECO:0000256" key="6">
    <source>
        <dbReference type="SAM" id="Coils"/>
    </source>
</evidence>
<evidence type="ECO:0000256" key="4">
    <source>
        <dbReference type="ARBA" id="ARBA00022777"/>
    </source>
</evidence>
<dbReference type="InterPro" id="IPR000719">
    <property type="entry name" value="Prot_kinase_dom"/>
</dbReference>
<dbReference type="PROSITE" id="PS00108">
    <property type="entry name" value="PROTEIN_KINASE_ST"/>
    <property type="match status" value="1"/>
</dbReference>
<organism evidence="9 10">
    <name type="scientific">Diploscapter pachys</name>
    <dbReference type="NCBI Taxonomy" id="2018661"/>
    <lineage>
        <taxon>Eukaryota</taxon>
        <taxon>Metazoa</taxon>
        <taxon>Ecdysozoa</taxon>
        <taxon>Nematoda</taxon>
        <taxon>Chromadorea</taxon>
        <taxon>Rhabditida</taxon>
        <taxon>Rhabditina</taxon>
        <taxon>Rhabditomorpha</taxon>
        <taxon>Rhabditoidea</taxon>
        <taxon>Rhabditidae</taxon>
        <taxon>Diploscapter</taxon>
    </lineage>
</organism>
<sequence length="745" mass="85545">MKSTTDNSNMKNGDGVEDSTLIPKESRQQILSDLMKASKDSVKRPTITVKFVYGADISRKTYFLPLKYDDVKRYIRERWPTKMMIIYSPHTKESELSWPIRDQKGLDEEIKVPLTCMKCGGSRKSTNRSYSTVQDEENPIDETLGTGINGDVLLKHTPDGWHVAVKEVVKNDKETNEYDMELLKKLNHSNIVQYFALNYLDDSNRIQIIMEYMPGGTLREFIDITYEDSIQKNKNYHGLEPFTVGKFLEQILLAVTYLHSSMTGFAIYHGDIKSANILMDGRGNVKLSDFGSCCMGTAPSQQFKGSIPYSAPEVLRGITKPGRLADVWSVGVVLLEMMNGKLPWSIPPFEKCKPIIENPDIYSRFVEVAEWLLEIHEKRMYAPDILDRFASAINRRGIEDIEEEIEKILPSPSSFIAPNNNQKSIDATINEIVNTNAGSELLLKYQTTLQEMRQASEESARLANLCSTRMGRSQQMCKERADAVLEIDNFLRDTSEFDKTIRDINKQVDKLVRFCQQTEQALTHLEALDKIVQTEDEVELIRQQIFMAASSDARVCCCCGVRPKVFNCKKCTAEKLGLYARKENIRLKVTEKQRLATQLAELVQKAEPFVDLKSRKLELENLIANCRQRIDSKKRELKDINRGYQQSYKYTSELREYIKKHQKYLSALRLEHANKLARLQQYQAKLVTVRQSLIKPICAIFPFREFNISIENNRAANSGRMPWMVVNDPVDPGIRYQVFPHFSCF</sequence>
<dbReference type="GO" id="GO:0004674">
    <property type="term" value="F:protein serine/threonine kinase activity"/>
    <property type="evidence" value="ECO:0007669"/>
    <property type="project" value="UniProtKB-KW"/>
</dbReference>
<keyword evidence="5" id="KW-0067">ATP-binding</keyword>
<dbReference type="InterPro" id="IPR008271">
    <property type="entry name" value="Ser/Thr_kinase_AS"/>
</dbReference>
<keyword evidence="4" id="KW-0418">Kinase</keyword>
<gene>
    <name evidence="9" type="ORF">WR25_00192</name>
</gene>
<keyword evidence="1" id="KW-0723">Serine/threonine-protein kinase</keyword>
<comment type="caution">
    <text evidence="9">The sequence shown here is derived from an EMBL/GenBank/DDBJ whole genome shotgun (WGS) entry which is preliminary data.</text>
</comment>
<dbReference type="InterPro" id="IPR011009">
    <property type="entry name" value="Kinase-like_dom_sf"/>
</dbReference>
<proteinExistence type="predicted"/>
<feature type="compositionally biased region" description="Polar residues" evidence="7">
    <location>
        <begin position="1"/>
        <end position="11"/>
    </location>
</feature>
<evidence type="ECO:0000256" key="3">
    <source>
        <dbReference type="ARBA" id="ARBA00022741"/>
    </source>
</evidence>
<dbReference type="PROSITE" id="PS50011">
    <property type="entry name" value="PROTEIN_KINASE_DOM"/>
    <property type="match status" value="1"/>
</dbReference>